<evidence type="ECO:0000313" key="3">
    <source>
        <dbReference type="Proteomes" id="UP001174997"/>
    </source>
</evidence>
<evidence type="ECO:0000313" key="2">
    <source>
        <dbReference type="EMBL" id="KAK0672347.1"/>
    </source>
</evidence>
<accession>A0AA40DD52</accession>
<dbReference type="EMBL" id="JAULSY010000013">
    <property type="protein sequence ID" value="KAK0672347.1"/>
    <property type="molecule type" value="Genomic_DNA"/>
</dbReference>
<dbReference type="Proteomes" id="UP001174997">
    <property type="component" value="Unassembled WGS sequence"/>
</dbReference>
<comment type="caution">
    <text evidence="2">The sequence shown here is derived from an EMBL/GenBank/DDBJ whole genome shotgun (WGS) entry which is preliminary data.</text>
</comment>
<dbReference type="PANTHER" id="PTHR24148">
    <property type="entry name" value="ANKYRIN REPEAT DOMAIN-CONTAINING PROTEIN 39 HOMOLOG-RELATED"/>
    <property type="match status" value="1"/>
</dbReference>
<feature type="domain" description="Heterokaryon incompatibility" evidence="1">
    <location>
        <begin position="52"/>
        <end position="188"/>
    </location>
</feature>
<organism evidence="2 3">
    <name type="scientific">Cercophora samala</name>
    <dbReference type="NCBI Taxonomy" id="330535"/>
    <lineage>
        <taxon>Eukaryota</taxon>
        <taxon>Fungi</taxon>
        <taxon>Dikarya</taxon>
        <taxon>Ascomycota</taxon>
        <taxon>Pezizomycotina</taxon>
        <taxon>Sordariomycetes</taxon>
        <taxon>Sordariomycetidae</taxon>
        <taxon>Sordariales</taxon>
        <taxon>Lasiosphaeriaceae</taxon>
        <taxon>Cercophora</taxon>
    </lineage>
</organism>
<dbReference type="AlphaFoldDB" id="A0AA40DD52"/>
<dbReference type="InterPro" id="IPR010730">
    <property type="entry name" value="HET"/>
</dbReference>
<protein>
    <submittedName>
        <fullName evidence="2">Heterokaryon incompatibility protein-domain-containing protein</fullName>
    </submittedName>
</protein>
<gene>
    <name evidence="2" type="ORF">QBC41DRAFT_313652</name>
</gene>
<keyword evidence="3" id="KW-1185">Reference proteome</keyword>
<dbReference type="InterPro" id="IPR052895">
    <property type="entry name" value="HetReg/Transcr_Mod"/>
</dbReference>
<dbReference type="Pfam" id="PF06985">
    <property type="entry name" value="HET"/>
    <property type="match status" value="1"/>
</dbReference>
<reference evidence="2" key="1">
    <citation type="submission" date="2023-06" db="EMBL/GenBank/DDBJ databases">
        <title>Genome-scale phylogeny and comparative genomics of the fungal order Sordariales.</title>
        <authorList>
            <consortium name="Lawrence Berkeley National Laboratory"/>
            <person name="Hensen N."/>
            <person name="Bonometti L."/>
            <person name="Westerberg I."/>
            <person name="Brannstrom I.O."/>
            <person name="Guillou S."/>
            <person name="Cros-Aarteil S."/>
            <person name="Calhoun S."/>
            <person name="Haridas S."/>
            <person name="Kuo A."/>
            <person name="Mondo S."/>
            <person name="Pangilinan J."/>
            <person name="Riley R."/>
            <person name="Labutti K."/>
            <person name="Andreopoulos B."/>
            <person name="Lipzen A."/>
            <person name="Chen C."/>
            <person name="Yanf M."/>
            <person name="Daum C."/>
            <person name="Ng V."/>
            <person name="Clum A."/>
            <person name="Steindorff A."/>
            <person name="Ohm R."/>
            <person name="Martin F."/>
            <person name="Silar P."/>
            <person name="Natvig D."/>
            <person name="Lalanne C."/>
            <person name="Gautier V."/>
            <person name="Ament-Velasquez S.L."/>
            <person name="Kruys A."/>
            <person name="Hutchinson M.I."/>
            <person name="Powell A.J."/>
            <person name="Barry K."/>
            <person name="Miller A.N."/>
            <person name="Grigoriev I.V."/>
            <person name="Debuchy R."/>
            <person name="Gladieux P."/>
            <person name="Thoren M.H."/>
            <person name="Johannesson H."/>
        </authorList>
    </citation>
    <scope>NUCLEOTIDE SEQUENCE</scope>
    <source>
        <strain evidence="2">CBS 307.81</strain>
    </source>
</reference>
<name>A0AA40DD52_9PEZI</name>
<dbReference type="PANTHER" id="PTHR24148:SF73">
    <property type="entry name" value="HET DOMAIN PROTEIN (AFU_ORTHOLOGUE AFUA_8G01020)"/>
    <property type="match status" value="1"/>
</dbReference>
<proteinExistence type="predicted"/>
<sequence length="646" mass="72635">MDPGTFHYQPLASTNAIRLLVLEPSKSQNEALHGALIHTTLEECDYELIEPYTALSYVWGDPTQTRALTLSGHVFTITATLAAALRELRDDTRPRRIWADALCIDQTNIPERNSQVSLMGLIYRVAGNTVIYLGPSTSETERVLQSAPRTSMNVYPNWTQPQRHDIVQAAKLEILNRSWFFRVWIFQELILSRDPWVQIGRRRVRWKDFCRLLLHNSPTSLVRGNPDDGQEPLRMLERMNQSYISGSGGNNAGNMLALLKARRGLGATDARDFVFAHMGIASDSWNVARRVPVDYRSSLGHVFARMAFYILETERVETYITLLDEQAAASDKNEIPSWAPDWRIKPSPCAPMYKSNKLSHARVLSTPILFLEQDNILGLVGHSVDIIKDVSVTLPMSSTLDLEGMVRYQDTVHKIGALYNSTGGVYYRGDSNGQHALVSLGNREEEHLELCKVLFDEWASFLNRLPVTSAHEVPHQHHQFIQSIRTWTEGQLGKPRIFATNESSDLMYVMWTYLHPKATASSLDGRRLATTHRGKLGVVPAKAQKGDRVVNILGSEVALIVRPATVGPDDEKRLDEELRTKLNAVQTPPQPGHKYPQYIDRLPMDGPVTGIEHYAVVGSCCFDGVDPWAVSQLPKNSSDLQVYALH</sequence>
<evidence type="ECO:0000259" key="1">
    <source>
        <dbReference type="Pfam" id="PF06985"/>
    </source>
</evidence>